<comment type="caution">
    <text evidence="2">The sequence shown here is derived from an EMBL/GenBank/DDBJ whole genome shotgun (WGS) entry which is preliminary data.</text>
</comment>
<dbReference type="OMA" id="IDDQTWF"/>
<name>X6NQ78_RETFI</name>
<feature type="transmembrane region" description="Helical" evidence="1">
    <location>
        <begin position="247"/>
        <end position="269"/>
    </location>
</feature>
<reference evidence="2 3" key="1">
    <citation type="journal article" date="2013" name="Curr. Biol.">
        <title>The Genome of the Foraminiferan Reticulomyxa filosa.</title>
        <authorList>
            <person name="Glockner G."/>
            <person name="Hulsmann N."/>
            <person name="Schleicher M."/>
            <person name="Noegel A.A."/>
            <person name="Eichinger L."/>
            <person name="Gallinger C."/>
            <person name="Pawlowski J."/>
            <person name="Sierra R."/>
            <person name="Euteneuer U."/>
            <person name="Pillet L."/>
            <person name="Moustafa A."/>
            <person name="Platzer M."/>
            <person name="Groth M."/>
            <person name="Szafranski K."/>
            <person name="Schliwa M."/>
        </authorList>
    </citation>
    <scope>NUCLEOTIDE SEQUENCE [LARGE SCALE GENOMIC DNA]</scope>
</reference>
<organism evidence="2 3">
    <name type="scientific">Reticulomyxa filosa</name>
    <dbReference type="NCBI Taxonomy" id="46433"/>
    <lineage>
        <taxon>Eukaryota</taxon>
        <taxon>Sar</taxon>
        <taxon>Rhizaria</taxon>
        <taxon>Retaria</taxon>
        <taxon>Foraminifera</taxon>
        <taxon>Monothalamids</taxon>
        <taxon>Reticulomyxidae</taxon>
        <taxon>Reticulomyxa</taxon>
    </lineage>
</organism>
<dbReference type="OrthoDB" id="2101715at2759"/>
<evidence type="ECO:0000313" key="3">
    <source>
        <dbReference type="Proteomes" id="UP000023152"/>
    </source>
</evidence>
<dbReference type="AlphaFoldDB" id="X6NQ78"/>
<keyword evidence="3" id="KW-1185">Reference proteome</keyword>
<dbReference type="Proteomes" id="UP000023152">
    <property type="component" value="Unassembled WGS sequence"/>
</dbReference>
<feature type="transmembrane region" description="Helical" evidence="1">
    <location>
        <begin position="281"/>
        <end position="300"/>
    </location>
</feature>
<feature type="transmembrane region" description="Helical" evidence="1">
    <location>
        <begin position="17"/>
        <end position="46"/>
    </location>
</feature>
<accession>X6NQ78</accession>
<sequence>MKKALTTPSSRAQLDKIFVLGSLFGASTWFCCLFLTAFVFWLIVFVKKKRIHYVEIHEKDWCPEFIRMCTQMALHSGWITFGLDWIVGSAARTVSEVIIREIVSKVRSDKGSIENVDKNVNAQKVVFIDLCSGGGGPTPFIHHLLRTEHLVEVETYLSDLHPQVKQWKYLCVHNDHLKYVEKSMNALSIDMASVLDSKDSVVVRSMYASFHHFLPLQVIHLLSDCIVNGHALIVVEPLIKRDHVLDFLQFPFMMILQSPLYLFWIIRHYLFAPDYSIFEKFTKIFLSIVGLPLWLATLIHDGVVSCARTYTHAEMLELTKLAEVDASKKQKLPYSYQWKAWTENAHLPFLAKALFPMTFLVGMPVPLKN</sequence>
<proteinExistence type="predicted"/>
<gene>
    <name evidence="2" type="ORF">RFI_08954</name>
</gene>
<evidence type="ECO:0000256" key="1">
    <source>
        <dbReference type="SAM" id="Phobius"/>
    </source>
</evidence>
<dbReference type="EMBL" id="ASPP01006819">
    <property type="protein sequence ID" value="ETO28176.1"/>
    <property type="molecule type" value="Genomic_DNA"/>
</dbReference>
<evidence type="ECO:0000313" key="2">
    <source>
        <dbReference type="EMBL" id="ETO28176.1"/>
    </source>
</evidence>
<protein>
    <submittedName>
        <fullName evidence="2">Uncharacterized protein</fullName>
    </submittedName>
</protein>
<keyword evidence="1" id="KW-0812">Transmembrane</keyword>
<keyword evidence="1" id="KW-1133">Transmembrane helix</keyword>
<keyword evidence="1" id="KW-0472">Membrane</keyword>